<proteinExistence type="predicted"/>
<protein>
    <submittedName>
        <fullName evidence="2">Uncharacterized protein</fullName>
    </submittedName>
</protein>
<name>A0ABR1WCN6_9PEZI</name>
<keyword evidence="3" id="KW-1185">Reference proteome</keyword>
<comment type="caution">
    <text evidence="2">The sequence shown here is derived from an EMBL/GenBank/DDBJ whole genome shotgun (WGS) entry which is preliminary data.</text>
</comment>
<gene>
    <name evidence="2" type="ORF">PG996_000047</name>
</gene>
<feature type="region of interest" description="Disordered" evidence="1">
    <location>
        <begin position="1"/>
        <end position="30"/>
    </location>
</feature>
<dbReference type="Proteomes" id="UP001446871">
    <property type="component" value="Unassembled WGS sequence"/>
</dbReference>
<reference evidence="2 3" key="1">
    <citation type="submission" date="2023-01" db="EMBL/GenBank/DDBJ databases">
        <title>Analysis of 21 Apiospora genomes using comparative genomics revels a genus with tremendous synthesis potential of carbohydrate active enzymes and secondary metabolites.</title>
        <authorList>
            <person name="Sorensen T."/>
        </authorList>
    </citation>
    <scope>NUCLEOTIDE SEQUENCE [LARGE SCALE GENOMIC DNA]</scope>
    <source>
        <strain evidence="2 3">CBS 83171</strain>
    </source>
</reference>
<evidence type="ECO:0000313" key="2">
    <source>
        <dbReference type="EMBL" id="KAK8081266.1"/>
    </source>
</evidence>
<accession>A0ABR1WCN6</accession>
<evidence type="ECO:0000256" key="1">
    <source>
        <dbReference type="SAM" id="MobiDB-lite"/>
    </source>
</evidence>
<evidence type="ECO:0000313" key="3">
    <source>
        <dbReference type="Proteomes" id="UP001446871"/>
    </source>
</evidence>
<organism evidence="2 3">
    <name type="scientific">Apiospora saccharicola</name>
    <dbReference type="NCBI Taxonomy" id="335842"/>
    <lineage>
        <taxon>Eukaryota</taxon>
        <taxon>Fungi</taxon>
        <taxon>Dikarya</taxon>
        <taxon>Ascomycota</taxon>
        <taxon>Pezizomycotina</taxon>
        <taxon>Sordariomycetes</taxon>
        <taxon>Xylariomycetidae</taxon>
        <taxon>Amphisphaeriales</taxon>
        <taxon>Apiosporaceae</taxon>
        <taxon>Apiospora</taxon>
    </lineage>
</organism>
<feature type="region of interest" description="Disordered" evidence="1">
    <location>
        <begin position="96"/>
        <end position="118"/>
    </location>
</feature>
<dbReference type="EMBL" id="JAQQWM010000001">
    <property type="protein sequence ID" value="KAK8081266.1"/>
    <property type="molecule type" value="Genomic_DNA"/>
</dbReference>
<sequence>MGRKKSDDDTKKKALVRRSDAVTKKAQASHEDDGVCTICPSWTSSMAELPPPGSYSVRQIEAPGMGLKVILGPGQKPPAKFQSEKDIISCGKDVTSIRSGQDTSKSERQTGCTSPCNNSDETMPLPFHDLPELEQKALESYYDIYQEQLPEWCPPFKPTAWDSGLQVLDVQFEDTYMNLLAGNLRCHILKISDESMQSEYILELLWQASKLFYARDYRFGNVTNRLQKKYEGSMDAFKEHETQKRYRRIRTTVREGGHVWIALHFNETSYTIVGAIEIEERKKGYPHSSARYREEPKFINKDVVDAIAP</sequence>